<protein>
    <recommendedName>
        <fullName evidence="1">Bro-N domain-containing protein</fullName>
    </recommendedName>
</protein>
<dbReference type="KEGG" id="xdi:EZH22_21590"/>
<feature type="domain" description="Bro-N" evidence="1">
    <location>
        <begin position="1"/>
        <end position="113"/>
    </location>
</feature>
<evidence type="ECO:0000259" key="1">
    <source>
        <dbReference type="PROSITE" id="PS51750"/>
    </source>
</evidence>
<name>A0A974PL66_9HYPH</name>
<reference evidence="2 3" key="1">
    <citation type="submission" date="2020-10" db="EMBL/GenBank/DDBJ databases">
        <title>Degradation of 1,4-Dioxane by Xanthobacter sp. YN2, via a Novel Group-2 Soluble Di-Iron Monooxygenase.</title>
        <authorList>
            <person name="Ma F."/>
            <person name="Wang Y."/>
            <person name="Yang J."/>
            <person name="Guo H."/>
            <person name="Su D."/>
            <person name="Yu L."/>
        </authorList>
    </citation>
    <scope>NUCLEOTIDE SEQUENCE [LARGE SCALE GENOMIC DNA]</scope>
    <source>
        <strain evidence="2 3">YN2</strain>
    </source>
</reference>
<accession>A0A974PL66</accession>
<keyword evidence="3" id="KW-1185">Reference proteome</keyword>
<dbReference type="PROSITE" id="PS51750">
    <property type="entry name" value="BRO_N"/>
    <property type="match status" value="1"/>
</dbReference>
<dbReference type="Proteomes" id="UP000596427">
    <property type="component" value="Chromosome"/>
</dbReference>
<gene>
    <name evidence="2" type="ORF">EZH22_21590</name>
</gene>
<dbReference type="SMART" id="SM01040">
    <property type="entry name" value="Bro-N"/>
    <property type="match status" value="1"/>
</dbReference>
<dbReference type="PANTHER" id="PTHR36180">
    <property type="entry name" value="DNA-BINDING PROTEIN-RELATED-RELATED"/>
    <property type="match status" value="1"/>
</dbReference>
<dbReference type="InterPro" id="IPR003497">
    <property type="entry name" value="BRO_N_domain"/>
</dbReference>
<dbReference type="AlphaFoldDB" id="A0A974PL66"/>
<evidence type="ECO:0000313" key="3">
    <source>
        <dbReference type="Proteomes" id="UP000596427"/>
    </source>
</evidence>
<dbReference type="RefSeq" id="WP_203192491.1">
    <property type="nucleotide sequence ID" value="NZ_CP063362.1"/>
</dbReference>
<dbReference type="PANTHER" id="PTHR36180:SF2">
    <property type="entry name" value="BRO FAMILY PROTEIN"/>
    <property type="match status" value="1"/>
</dbReference>
<proteinExistence type="predicted"/>
<organism evidence="2 3">
    <name type="scientific">Xanthobacter dioxanivorans</name>
    <dbReference type="NCBI Taxonomy" id="2528964"/>
    <lineage>
        <taxon>Bacteria</taxon>
        <taxon>Pseudomonadati</taxon>
        <taxon>Pseudomonadota</taxon>
        <taxon>Alphaproteobacteria</taxon>
        <taxon>Hyphomicrobiales</taxon>
        <taxon>Xanthobacteraceae</taxon>
        <taxon>Xanthobacter</taxon>
    </lineage>
</organism>
<sequence length="205" mass="22572">MDNLSLFNFKGHDVRVVVIDDAPWWVAADALRALGLSTSSGTSHQLQHLSLCEVRHVPRSTLGQIEVSFPNRGANCISESGLYKLVMRSDKPEARAFQDWVTRVVLPAIRKDGAYIMGEEKVATGEVTAEELAARVVDALGAKGIMGDVVKRLEAIGRRLTLEDQKPQFFAHGLKAAGYARPRGLTKKSLLAADKLERLPERQEI</sequence>
<dbReference type="EMBL" id="CP063362">
    <property type="protein sequence ID" value="QRG05625.1"/>
    <property type="molecule type" value="Genomic_DNA"/>
</dbReference>
<dbReference type="Pfam" id="PF02498">
    <property type="entry name" value="Bro-N"/>
    <property type="match status" value="1"/>
</dbReference>
<evidence type="ECO:0000313" key="2">
    <source>
        <dbReference type="EMBL" id="QRG05625.1"/>
    </source>
</evidence>